<dbReference type="InterPro" id="IPR050109">
    <property type="entry name" value="HTH-type_TetR-like_transc_reg"/>
</dbReference>
<dbReference type="InterPro" id="IPR009057">
    <property type="entry name" value="Homeodomain-like_sf"/>
</dbReference>
<feature type="domain" description="HTH tetR-type" evidence="3">
    <location>
        <begin position="6"/>
        <end position="66"/>
    </location>
</feature>
<feature type="DNA-binding region" description="H-T-H motif" evidence="2">
    <location>
        <begin position="29"/>
        <end position="48"/>
    </location>
</feature>
<gene>
    <name evidence="4" type="primary">refZ</name>
    <name evidence="4" type="ORF">MUO15_20585</name>
</gene>
<dbReference type="Proteomes" id="UP000830326">
    <property type="component" value="Chromosome"/>
</dbReference>
<dbReference type="NCBIfam" id="NF037937">
    <property type="entry name" value="septum_RefZ"/>
    <property type="match status" value="1"/>
</dbReference>
<dbReference type="PANTHER" id="PTHR30328">
    <property type="entry name" value="TRANSCRIPTIONAL REPRESSOR"/>
    <property type="match status" value="1"/>
</dbReference>
<evidence type="ECO:0000259" key="3">
    <source>
        <dbReference type="PROSITE" id="PS50977"/>
    </source>
</evidence>
<dbReference type="PANTHER" id="PTHR30328:SF54">
    <property type="entry name" value="HTH-TYPE TRANSCRIPTIONAL REPRESSOR SCO4008"/>
    <property type="match status" value="1"/>
</dbReference>
<dbReference type="Gene3D" id="1.10.357.10">
    <property type="entry name" value="Tetracycline Repressor, domain 2"/>
    <property type="match status" value="1"/>
</dbReference>
<proteinExistence type="predicted"/>
<keyword evidence="1 2" id="KW-0238">DNA-binding</keyword>
<organism evidence="4 5">
    <name type="scientific">Halobacillus amylolyticus</name>
    <dbReference type="NCBI Taxonomy" id="2932259"/>
    <lineage>
        <taxon>Bacteria</taxon>
        <taxon>Bacillati</taxon>
        <taxon>Bacillota</taxon>
        <taxon>Bacilli</taxon>
        <taxon>Bacillales</taxon>
        <taxon>Bacillaceae</taxon>
        <taxon>Halobacillus</taxon>
    </lineage>
</organism>
<dbReference type="Pfam" id="PF00440">
    <property type="entry name" value="TetR_N"/>
    <property type="match status" value="1"/>
</dbReference>
<reference evidence="4" key="1">
    <citation type="submission" date="2022-04" db="EMBL/GenBank/DDBJ databases">
        <title>Halobacillus sp. isolated from saltern.</title>
        <authorList>
            <person name="Won M."/>
            <person name="Lee C.-M."/>
            <person name="Woen H.-Y."/>
            <person name="Kwon S.-W."/>
        </authorList>
    </citation>
    <scope>NUCLEOTIDE SEQUENCE</scope>
    <source>
        <strain evidence="4">SSHM10-5</strain>
    </source>
</reference>
<dbReference type="InterPro" id="IPR001647">
    <property type="entry name" value="HTH_TetR"/>
</dbReference>
<evidence type="ECO:0000256" key="1">
    <source>
        <dbReference type="ARBA" id="ARBA00023125"/>
    </source>
</evidence>
<keyword evidence="5" id="KW-1185">Reference proteome</keyword>
<name>A0ABY4HER9_9BACI</name>
<dbReference type="PRINTS" id="PR00455">
    <property type="entry name" value="HTHTETR"/>
</dbReference>
<dbReference type="GO" id="GO:0003677">
    <property type="term" value="F:DNA binding"/>
    <property type="evidence" value="ECO:0007669"/>
    <property type="project" value="UniProtKB-KW"/>
</dbReference>
<accession>A0ABY4HER9</accession>
<dbReference type="SUPFAM" id="SSF46689">
    <property type="entry name" value="Homeodomain-like"/>
    <property type="match status" value="1"/>
</dbReference>
<protein>
    <submittedName>
        <fullName evidence="4">Forespore capture DNA-binding protein RefZ</fullName>
    </submittedName>
</protein>
<evidence type="ECO:0000256" key="2">
    <source>
        <dbReference type="PROSITE-ProRule" id="PRU00335"/>
    </source>
</evidence>
<evidence type="ECO:0000313" key="5">
    <source>
        <dbReference type="Proteomes" id="UP000830326"/>
    </source>
</evidence>
<dbReference type="EMBL" id="CP095075">
    <property type="protein sequence ID" value="UOR11915.1"/>
    <property type="molecule type" value="Genomic_DNA"/>
</dbReference>
<evidence type="ECO:0000313" key="4">
    <source>
        <dbReference type="EMBL" id="UOR11915.1"/>
    </source>
</evidence>
<sequence>MMNRQNSTRQKVLDVACQLFYSQGFSGTSVRDIANRAKVNVSLIHYYFKSKQGLFESLAIHYFEPYLEIIEQEVNTNAEQNLESLVKRILHYKQEHYQLSCLVNRELTLNTVFAREMLVTYLAKENHLLTKLLFNKTNKLEITYREKLCLVQLKGLLNAPFVMPLEFQESLHSDTSIAHFIDVYSSLMMDRKALKAKRVFSV</sequence>
<dbReference type="RefSeq" id="WP_245032337.1">
    <property type="nucleotide sequence ID" value="NZ_CP095075.1"/>
</dbReference>
<dbReference type="PROSITE" id="PS50977">
    <property type="entry name" value="HTH_TETR_2"/>
    <property type="match status" value="1"/>
</dbReference>